<gene>
    <name evidence="7" type="ORF">SAMN02745194_00899</name>
</gene>
<dbReference type="Gene3D" id="2.140.10.10">
    <property type="entry name" value="Quinoprotein alcohol dehydrogenase-like superfamily"/>
    <property type="match status" value="1"/>
</dbReference>
<dbReference type="EMBL" id="FQZF01000004">
    <property type="protein sequence ID" value="SHI71035.1"/>
    <property type="molecule type" value="Genomic_DNA"/>
</dbReference>
<dbReference type="InterPro" id="IPR011047">
    <property type="entry name" value="Quinoprotein_ADH-like_sf"/>
</dbReference>
<evidence type="ECO:0000256" key="5">
    <source>
        <dbReference type="SAM" id="SignalP"/>
    </source>
</evidence>
<dbReference type="Proteomes" id="UP000184387">
    <property type="component" value="Unassembled WGS sequence"/>
</dbReference>
<proteinExistence type="inferred from homology"/>
<evidence type="ECO:0000259" key="6">
    <source>
        <dbReference type="Pfam" id="PF01011"/>
    </source>
</evidence>
<evidence type="ECO:0000256" key="1">
    <source>
        <dbReference type="ARBA" id="ARBA00001931"/>
    </source>
</evidence>
<feature type="domain" description="Pyrrolo-quinoline quinone repeat" evidence="6">
    <location>
        <begin position="31"/>
        <end position="340"/>
    </location>
</feature>
<evidence type="ECO:0000313" key="8">
    <source>
        <dbReference type="Proteomes" id="UP000184387"/>
    </source>
</evidence>
<keyword evidence="3" id="KW-0560">Oxidoreductase</keyword>
<organism evidence="7 8">
    <name type="scientific">Muricoccus roseus</name>
    <dbReference type="NCBI Taxonomy" id="198092"/>
    <lineage>
        <taxon>Bacteria</taxon>
        <taxon>Pseudomonadati</taxon>
        <taxon>Pseudomonadota</taxon>
        <taxon>Alphaproteobacteria</taxon>
        <taxon>Acetobacterales</taxon>
        <taxon>Roseomonadaceae</taxon>
        <taxon>Muricoccus</taxon>
    </lineage>
</organism>
<evidence type="ECO:0000256" key="3">
    <source>
        <dbReference type="ARBA" id="ARBA00023002"/>
    </source>
</evidence>
<sequence length="566" mass="59168">MRPLLRAGVAVVLMAMVLPMAAPCAQEAARDRITPANVATLRPVLTLRTGSAQPHLAAPVAADGLLFVLTPFPHHLLALDPASPTAPLRWRHVPEADGRAAGQACCGASGGVTAAGNRLFLATLDGRLTALEPATGSVLWDSRAADPGAGETLGAAPLVVGDRLFLGNAGDDFGVRGWIGAWEAPTGRPLWRRYTTGPDSDVGIGPDFRPHHHADQGRDLGQASWPPSAWRQGGGGVTGPILWDPTLGLLFHGTGHAAPWNPARRPGDNKWTAGLFARDPETGMARWFDSISPHDPHALGSATANALVELSWQGRPRRLLIHPDPNGRVYLLDPASGEMLSAEPFAPVNSTTGVDLANGRPQWNGAKLLDANGILREVCPGRPGAVGGEPDFSRDTGLFYIPASLLCMDIEFRDAAYIRGTGYTGANIRLGTAPGAPRGALVAWDVAAARAAWRVEEPFPLGGGALATAGGLVFYGTRDGALKAVDARSGQLLWRFDLGTGAVSRPVGFLGRDGRPYLAILAGDGRGAGREIDPRDASADSGLAHALRGLPPPREAGGVLYVFGLP</sequence>
<dbReference type="Pfam" id="PF01011">
    <property type="entry name" value="PQQ"/>
    <property type="match status" value="2"/>
</dbReference>
<keyword evidence="8" id="KW-1185">Reference proteome</keyword>
<comment type="cofactor">
    <cofactor evidence="1">
        <name>pyrroloquinoline quinone</name>
        <dbReference type="ChEBI" id="CHEBI:58442"/>
    </cofactor>
</comment>
<dbReference type="InterPro" id="IPR018391">
    <property type="entry name" value="PQQ_b-propeller_rpt"/>
</dbReference>
<dbReference type="PANTHER" id="PTHR32303">
    <property type="entry name" value="QUINOPROTEIN ALCOHOL DEHYDROGENASE (CYTOCHROME C)"/>
    <property type="match status" value="1"/>
</dbReference>
<evidence type="ECO:0000256" key="4">
    <source>
        <dbReference type="SAM" id="MobiDB-lite"/>
    </source>
</evidence>
<feature type="signal peptide" evidence="5">
    <location>
        <begin position="1"/>
        <end position="21"/>
    </location>
</feature>
<dbReference type="PANTHER" id="PTHR32303:SF10">
    <property type="entry name" value="OUTER MEMBRANE PROTEIN ASSEMBLY FACTOR BAMB"/>
    <property type="match status" value="1"/>
</dbReference>
<dbReference type="SMART" id="SM00564">
    <property type="entry name" value="PQQ"/>
    <property type="match status" value="2"/>
</dbReference>
<dbReference type="STRING" id="198092.SAMN02745194_00899"/>
<dbReference type="AlphaFoldDB" id="A0A1M6DD10"/>
<feature type="domain" description="Pyrrolo-quinoline quinone repeat" evidence="6">
    <location>
        <begin position="460"/>
        <end position="517"/>
    </location>
</feature>
<reference evidence="7 8" key="1">
    <citation type="submission" date="2016-11" db="EMBL/GenBank/DDBJ databases">
        <authorList>
            <person name="Jaros S."/>
            <person name="Januszkiewicz K."/>
            <person name="Wedrychowicz H."/>
        </authorList>
    </citation>
    <scope>NUCLEOTIDE SEQUENCE [LARGE SCALE GENOMIC DNA]</scope>
    <source>
        <strain evidence="7 8">DSM 14916</strain>
    </source>
</reference>
<name>A0A1M6DD10_9PROT</name>
<evidence type="ECO:0000313" key="7">
    <source>
        <dbReference type="EMBL" id="SHI71035.1"/>
    </source>
</evidence>
<keyword evidence="5" id="KW-0732">Signal</keyword>
<dbReference type="RefSeq" id="WP_175562555.1">
    <property type="nucleotide sequence ID" value="NZ_FQZF01000004.1"/>
</dbReference>
<feature type="chain" id="PRO_5013110489" evidence="5">
    <location>
        <begin position="22"/>
        <end position="566"/>
    </location>
</feature>
<comment type="similarity">
    <text evidence="2">Belongs to the bacterial PQQ dehydrogenase family.</text>
</comment>
<dbReference type="InterPro" id="IPR002372">
    <property type="entry name" value="PQQ_rpt_dom"/>
</dbReference>
<dbReference type="SUPFAM" id="SSF50998">
    <property type="entry name" value="Quinoprotein alcohol dehydrogenase-like"/>
    <property type="match status" value="1"/>
</dbReference>
<protein>
    <submittedName>
        <fullName evidence="7">PQQ-dependent dehydrogenase, methanol/ethanol family</fullName>
    </submittedName>
</protein>
<accession>A0A1M6DD10</accession>
<evidence type="ECO:0000256" key="2">
    <source>
        <dbReference type="ARBA" id="ARBA00008156"/>
    </source>
</evidence>
<dbReference type="GO" id="GO:0016491">
    <property type="term" value="F:oxidoreductase activity"/>
    <property type="evidence" value="ECO:0007669"/>
    <property type="project" value="UniProtKB-KW"/>
</dbReference>
<feature type="region of interest" description="Disordered" evidence="4">
    <location>
        <begin position="210"/>
        <end position="231"/>
    </location>
</feature>